<evidence type="ECO:0000313" key="2">
    <source>
        <dbReference type="EMBL" id="KIJ43693.1"/>
    </source>
</evidence>
<dbReference type="Proteomes" id="UP000054279">
    <property type="component" value="Unassembled WGS sequence"/>
</dbReference>
<proteinExistence type="predicted"/>
<dbReference type="HOGENOM" id="CLU_102628_0_0_1"/>
<keyword evidence="1" id="KW-0732">Signal</keyword>
<sequence>MVSTASFILIILIATVSAKVNNTIYFISNAESPSFGRPGLTPVGFLRAQNCIPPLFKDLGIRKIISCPFNEESGVCFSTNATVTSLTQGLNLPVDLSCGADENTDDDCVTKLINKFAKTSSQAIAIVWDFHNMNNQLEKLNLVLPERDNDNGDDDESPHILTDIAIPAST</sequence>
<accession>A0A0C9UKT4</accession>
<evidence type="ECO:0000313" key="3">
    <source>
        <dbReference type="Proteomes" id="UP000054279"/>
    </source>
</evidence>
<dbReference type="AlphaFoldDB" id="A0A0C9UKT4"/>
<name>A0A0C9UKT4_SPHS4</name>
<gene>
    <name evidence="2" type="ORF">M422DRAFT_47766</name>
</gene>
<dbReference type="OrthoDB" id="425925at2759"/>
<evidence type="ECO:0000256" key="1">
    <source>
        <dbReference type="SAM" id="SignalP"/>
    </source>
</evidence>
<dbReference type="EMBL" id="KN837121">
    <property type="protein sequence ID" value="KIJ43693.1"/>
    <property type="molecule type" value="Genomic_DNA"/>
</dbReference>
<feature type="signal peptide" evidence="1">
    <location>
        <begin position="1"/>
        <end position="18"/>
    </location>
</feature>
<protein>
    <submittedName>
        <fullName evidence="2">Uncharacterized protein</fullName>
    </submittedName>
</protein>
<reference evidence="2 3" key="1">
    <citation type="submission" date="2014-06" db="EMBL/GenBank/DDBJ databases">
        <title>Evolutionary Origins and Diversification of the Mycorrhizal Mutualists.</title>
        <authorList>
            <consortium name="DOE Joint Genome Institute"/>
            <consortium name="Mycorrhizal Genomics Consortium"/>
            <person name="Kohler A."/>
            <person name="Kuo A."/>
            <person name="Nagy L.G."/>
            <person name="Floudas D."/>
            <person name="Copeland A."/>
            <person name="Barry K.W."/>
            <person name="Cichocki N."/>
            <person name="Veneault-Fourrey C."/>
            <person name="LaButti K."/>
            <person name="Lindquist E.A."/>
            <person name="Lipzen A."/>
            <person name="Lundell T."/>
            <person name="Morin E."/>
            <person name="Murat C."/>
            <person name="Riley R."/>
            <person name="Ohm R."/>
            <person name="Sun H."/>
            <person name="Tunlid A."/>
            <person name="Henrissat B."/>
            <person name="Grigoriev I.V."/>
            <person name="Hibbett D.S."/>
            <person name="Martin F."/>
        </authorList>
    </citation>
    <scope>NUCLEOTIDE SEQUENCE [LARGE SCALE GENOMIC DNA]</scope>
    <source>
        <strain evidence="2 3">SS14</strain>
    </source>
</reference>
<keyword evidence="3" id="KW-1185">Reference proteome</keyword>
<organism evidence="2 3">
    <name type="scientific">Sphaerobolus stellatus (strain SS14)</name>
    <dbReference type="NCBI Taxonomy" id="990650"/>
    <lineage>
        <taxon>Eukaryota</taxon>
        <taxon>Fungi</taxon>
        <taxon>Dikarya</taxon>
        <taxon>Basidiomycota</taxon>
        <taxon>Agaricomycotina</taxon>
        <taxon>Agaricomycetes</taxon>
        <taxon>Phallomycetidae</taxon>
        <taxon>Geastrales</taxon>
        <taxon>Sphaerobolaceae</taxon>
        <taxon>Sphaerobolus</taxon>
    </lineage>
</organism>
<feature type="chain" id="PRO_5002204871" evidence="1">
    <location>
        <begin position="19"/>
        <end position="170"/>
    </location>
</feature>